<name>A0AAN8N0R6_9PEZI</name>
<sequence length="293" mass="32703">MMNIVGSQKGVPSFRVLAAIIIFLYSSLLVDARTIYVEKTRTQTYSYSIVWQREIKTAPPLSPPTSEIALPERVEPLKFYQKECELGMCDNSGGPGCWSGRPFSGGVYPGSCLKVDDLQPSLGNKISAYVVAGYCECEFFDDSNCQTGLFTAFNREDLSLKSNGPHDNIIESVRCRRTDHIDEFVSGKIQFYMNKPRGIYNAGGGDGVSEWSFEVKREHLYTDCIPAALGRLVASYKINGVTCDFFGDEGCTDFKFTAGHGGKYEKKFKSAMGLRSFKCYPPYGIMWNPRDDI</sequence>
<gene>
    <name evidence="1" type="ORF">TWF718_008251</name>
</gene>
<organism evidence="1 2">
    <name type="scientific">Orbilia javanica</name>
    <dbReference type="NCBI Taxonomy" id="47235"/>
    <lineage>
        <taxon>Eukaryota</taxon>
        <taxon>Fungi</taxon>
        <taxon>Dikarya</taxon>
        <taxon>Ascomycota</taxon>
        <taxon>Pezizomycotina</taxon>
        <taxon>Orbiliomycetes</taxon>
        <taxon>Orbiliales</taxon>
        <taxon>Orbiliaceae</taxon>
        <taxon>Orbilia</taxon>
    </lineage>
</organism>
<proteinExistence type="predicted"/>
<dbReference type="EMBL" id="JAVHNR010000005">
    <property type="protein sequence ID" value="KAK6342870.1"/>
    <property type="molecule type" value="Genomic_DNA"/>
</dbReference>
<evidence type="ECO:0000313" key="2">
    <source>
        <dbReference type="Proteomes" id="UP001313282"/>
    </source>
</evidence>
<reference evidence="1 2" key="1">
    <citation type="submission" date="2019-10" db="EMBL/GenBank/DDBJ databases">
        <authorList>
            <person name="Palmer J.M."/>
        </authorList>
    </citation>
    <scope>NUCLEOTIDE SEQUENCE [LARGE SCALE GENOMIC DNA]</scope>
    <source>
        <strain evidence="1 2">TWF718</strain>
    </source>
</reference>
<evidence type="ECO:0000313" key="1">
    <source>
        <dbReference type="EMBL" id="KAK6342870.1"/>
    </source>
</evidence>
<comment type="caution">
    <text evidence="1">The sequence shown here is derived from an EMBL/GenBank/DDBJ whole genome shotgun (WGS) entry which is preliminary data.</text>
</comment>
<protein>
    <submittedName>
        <fullName evidence="1">Uncharacterized protein</fullName>
    </submittedName>
</protein>
<dbReference type="AlphaFoldDB" id="A0AAN8N0R6"/>
<accession>A0AAN8N0R6</accession>
<keyword evidence="2" id="KW-1185">Reference proteome</keyword>
<dbReference type="Proteomes" id="UP001313282">
    <property type="component" value="Unassembled WGS sequence"/>
</dbReference>